<gene>
    <name evidence="1" type="ORF">AHMF7616_04271</name>
</gene>
<accession>A0A369QL65</accession>
<proteinExistence type="predicted"/>
<comment type="caution">
    <text evidence="1">The sequence shown here is derived from an EMBL/GenBank/DDBJ whole genome shotgun (WGS) entry which is preliminary data.</text>
</comment>
<dbReference type="Proteomes" id="UP000253919">
    <property type="component" value="Unassembled WGS sequence"/>
</dbReference>
<protein>
    <submittedName>
        <fullName evidence="1">Uncharacterized protein</fullName>
    </submittedName>
</protein>
<dbReference type="AlphaFoldDB" id="A0A369QL65"/>
<sequence length="79" mass="8988">MKKALILLAIFTGIGLISAYVVFNPVFSKKMKTVPTIAVSRDRLYNDVQYLTRIEPARQAFNQAGIELAATYIYQEFKK</sequence>
<dbReference type="EMBL" id="QASA01000001">
    <property type="protein sequence ID" value="RDC65641.1"/>
    <property type="molecule type" value="Genomic_DNA"/>
</dbReference>
<reference evidence="1 2" key="1">
    <citation type="submission" date="2018-04" db="EMBL/GenBank/DDBJ databases">
        <title>Adhaeribacter sp. HMF7616 genome sequencing and assembly.</title>
        <authorList>
            <person name="Kang H."/>
            <person name="Kang J."/>
            <person name="Cha I."/>
            <person name="Kim H."/>
            <person name="Joh K."/>
        </authorList>
    </citation>
    <scope>NUCLEOTIDE SEQUENCE [LARGE SCALE GENOMIC DNA]</scope>
    <source>
        <strain evidence="1 2">HMF7616</strain>
    </source>
</reference>
<organism evidence="1 2">
    <name type="scientific">Adhaeribacter pallidiroseus</name>
    <dbReference type="NCBI Taxonomy" id="2072847"/>
    <lineage>
        <taxon>Bacteria</taxon>
        <taxon>Pseudomonadati</taxon>
        <taxon>Bacteroidota</taxon>
        <taxon>Cytophagia</taxon>
        <taxon>Cytophagales</taxon>
        <taxon>Hymenobacteraceae</taxon>
        <taxon>Adhaeribacter</taxon>
    </lineage>
</organism>
<name>A0A369QL65_9BACT</name>
<evidence type="ECO:0000313" key="2">
    <source>
        <dbReference type="Proteomes" id="UP000253919"/>
    </source>
</evidence>
<evidence type="ECO:0000313" key="1">
    <source>
        <dbReference type="EMBL" id="RDC65641.1"/>
    </source>
</evidence>
<dbReference type="RefSeq" id="WP_233507682.1">
    <property type="nucleotide sequence ID" value="NZ_QASA01000001.1"/>
</dbReference>
<keyword evidence="2" id="KW-1185">Reference proteome</keyword>